<name>A0A4C1V8I9_EUMVA</name>
<keyword evidence="3" id="KW-1185">Reference proteome</keyword>
<gene>
    <name evidence="2" type="ORF">EVAR_21882_1</name>
</gene>
<sequence>MSNYFRGAKIKALEAEASGAAPAAVRHEPSPPRSARNNNFWRRLRPGTVSGYVSSKGTAKITAHTQTAAAHAHARAVRAPRRYLLSKHPAALRLQRSERGSRYTL</sequence>
<evidence type="ECO:0000313" key="3">
    <source>
        <dbReference type="Proteomes" id="UP000299102"/>
    </source>
</evidence>
<dbReference type="Proteomes" id="UP000299102">
    <property type="component" value="Unassembled WGS sequence"/>
</dbReference>
<evidence type="ECO:0000256" key="1">
    <source>
        <dbReference type="SAM" id="MobiDB-lite"/>
    </source>
</evidence>
<dbReference type="AlphaFoldDB" id="A0A4C1V8I9"/>
<organism evidence="2 3">
    <name type="scientific">Eumeta variegata</name>
    <name type="common">Bagworm moth</name>
    <name type="synonym">Eumeta japonica</name>
    <dbReference type="NCBI Taxonomy" id="151549"/>
    <lineage>
        <taxon>Eukaryota</taxon>
        <taxon>Metazoa</taxon>
        <taxon>Ecdysozoa</taxon>
        <taxon>Arthropoda</taxon>
        <taxon>Hexapoda</taxon>
        <taxon>Insecta</taxon>
        <taxon>Pterygota</taxon>
        <taxon>Neoptera</taxon>
        <taxon>Endopterygota</taxon>
        <taxon>Lepidoptera</taxon>
        <taxon>Glossata</taxon>
        <taxon>Ditrysia</taxon>
        <taxon>Tineoidea</taxon>
        <taxon>Psychidae</taxon>
        <taxon>Oiketicinae</taxon>
        <taxon>Eumeta</taxon>
    </lineage>
</organism>
<comment type="caution">
    <text evidence="2">The sequence shown here is derived from an EMBL/GenBank/DDBJ whole genome shotgun (WGS) entry which is preliminary data.</text>
</comment>
<evidence type="ECO:0000313" key="2">
    <source>
        <dbReference type="EMBL" id="GBP34816.1"/>
    </source>
</evidence>
<dbReference type="EMBL" id="BGZK01000294">
    <property type="protein sequence ID" value="GBP34816.1"/>
    <property type="molecule type" value="Genomic_DNA"/>
</dbReference>
<protein>
    <submittedName>
        <fullName evidence="2">Uncharacterized protein</fullName>
    </submittedName>
</protein>
<proteinExistence type="predicted"/>
<feature type="region of interest" description="Disordered" evidence="1">
    <location>
        <begin position="17"/>
        <end position="42"/>
    </location>
</feature>
<reference evidence="2 3" key="1">
    <citation type="journal article" date="2019" name="Commun. Biol.">
        <title>The bagworm genome reveals a unique fibroin gene that provides high tensile strength.</title>
        <authorList>
            <person name="Kono N."/>
            <person name="Nakamura H."/>
            <person name="Ohtoshi R."/>
            <person name="Tomita M."/>
            <person name="Numata K."/>
            <person name="Arakawa K."/>
        </authorList>
    </citation>
    <scope>NUCLEOTIDE SEQUENCE [LARGE SCALE GENOMIC DNA]</scope>
</reference>
<accession>A0A4C1V8I9</accession>